<gene>
    <name evidence="3" type="ORF">CSSPTR1EN2_LOCUS4514</name>
</gene>
<dbReference type="PANTHER" id="PTHR19878:SF17">
    <property type="entry name" value="TRANSDUCIN_WD40 REPEAT-LIKE SUPERFAMILY PROTEIN"/>
    <property type="match status" value="1"/>
</dbReference>
<evidence type="ECO:0000313" key="4">
    <source>
        <dbReference type="Proteomes" id="UP001497512"/>
    </source>
</evidence>
<keyword evidence="4" id="KW-1185">Reference proteome</keyword>
<sequence>MKWVTTQQLDLKPVRAGSAGIQPHCGAFHHSQALFAVAVGRNIVEFDALTGCKLSSVDIGAPVLRMAYSPAGGHIIVAVLEDWTIKSWDLDTEHTHVLYSPVDKKIDKAAGGSVEVHLALTPLRPWLFFGAHRRLSVNVVGTIEGVRAATKIKTDLKKPITELACHPRHPILYVAYAEGVVRAYNIQTFAVLYTLQIEATVKLLGAGAFAFHSTLEWVFVGDRCGTLLAWDVSVPSRPNMIGIVPTGTIPIISMAWHSMLQLLITLTKEGTVQVWRPRVVSNPNRPQMRANFFEAAGVEALDVPSILTQGGGGVVYPVPRIVDLLLHPKLNLATVLFAPVATGSEESRRRSGNVSRESRKQLFAALQSARGSPGSVLKEKLAVLGSVGILPNHQMQLQEARAQTGGSQLTMSDLARKAFLYGNASDGQSRSGPILTLPLLTIADPGQPLRDIPVCQPFQQELKFFNSEHRIFNYPVRAFFMDGCNLTAYNLASGDYNIYKKLSPTALGGNERIASKMLYSSKQHVFLIFFECRGATSEVVLYRDNLGALTVNERVNTVTGSDGAFVGYNENQYAILDEDGVGLVLYFIEEDVNLMSSGGGTTSEHPETNGNHDTNGALDEKEFSEPAAPVSVTKPVENGGQRGPVQFAFDTPVQRIFSSPLEATLLYACSGSHIGLGRVFPNAYTVSGELTISTSPEVGRLVKLHPLESVLEVRWQETLSGQVAGILTTQRVMITSSNLEVLASSSAIYDKVHFRSLMWVGPSLLYSTATSVLVLGWDGIARPLVTIGTPNAALVGALNDRLLLACANDPNPRQKQGVEIKTRLVGLLEPLLVGWTTMQRVFEPKLDLLEIMYQLTSRFDSLRVTPRSLDALAIGPPVCAELAVELAQAGPQFTQELRCKYAVRARRFSTALSILKDEFLRSREYPRCPPTTHLFQRFQELGQACINYGQFDHAKETFEVVSDYQSMLDLFLCHLNPSALRRLVQKLEEAGASPELQRQCEKILSVRTANWSQGMFANFSAESMVPKGPEWGGGNWEIKTPSDAKKPQEWELSSEVTAYMKTANGPIPTITPDHIGVYLGTLRGRGTVVEVREDMLVRFGANAENGSASSAANMPKTPPTDGSFMLGKKDSSGVVTVGQATSEVTESDLQARAAEEFKKGLSAANGDSSDEDETHPKSTKPKFQIRINAKPIASGIVDANALREATRQFKLGDPMPTGRQSISGSGSQEILMAEPAVAVTAAPPPPPPMMLGLGVGAGAGPIPEDFWKETIPATGLAGPFQAATAFPQQPQLYPGQQLAGTEGATFPRVAGPPGSLPLSQEGYGLPGNGVPPTGAPQPQITSLAPGSAPSQISSQGLDPSLSLPDGGVPPQASTNARAPVVDLGRLKGTGVQTNGTGKGLLDLVGPRSTGPVKAGQVPRGAPASVCFKTGLIHIEQNQLKDAMSCLDEAFLAMAKDLSLGTDIKPQARICAQYKIAVLLLQEIVRLQRVEGQGSVSAREEMARLARHLSSLPLQAKHRIVCIRTAIKRNMDVQNYAFSKQMLDLLLSKAPANKQEDLRALIAVCVQRGLNDRTIDGEEDPSQFCAATLGRLPTIGHDSCDCCGAKFSALASAGCTICGMGTVRRSDAPTGGSISPFG</sequence>
<dbReference type="PANTHER" id="PTHR19878">
    <property type="entry name" value="AUTOPHAGY PROTEIN 16-LIKE"/>
    <property type="match status" value="1"/>
</dbReference>
<dbReference type="EMBL" id="OZ019904">
    <property type="protein sequence ID" value="CAK9198593.1"/>
    <property type="molecule type" value="Genomic_DNA"/>
</dbReference>
<dbReference type="InterPro" id="IPR015943">
    <property type="entry name" value="WD40/YVTN_repeat-like_dom_sf"/>
</dbReference>
<accession>A0ABP0TKQ3</accession>
<dbReference type="SMART" id="SM00320">
    <property type="entry name" value="WD40"/>
    <property type="match status" value="4"/>
</dbReference>
<evidence type="ECO:0000259" key="2">
    <source>
        <dbReference type="Pfam" id="PF06957"/>
    </source>
</evidence>
<organism evidence="3 4">
    <name type="scientific">Sphagnum troendelagicum</name>
    <dbReference type="NCBI Taxonomy" id="128251"/>
    <lineage>
        <taxon>Eukaryota</taxon>
        <taxon>Viridiplantae</taxon>
        <taxon>Streptophyta</taxon>
        <taxon>Embryophyta</taxon>
        <taxon>Bryophyta</taxon>
        <taxon>Sphagnophytina</taxon>
        <taxon>Sphagnopsida</taxon>
        <taxon>Sphagnales</taxon>
        <taxon>Sphagnaceae</taxon>
        <taxon>Sphagnum</taxon>
    </lineage>
</organism>
<proteinExistence type="predicted"/>
<dbReference type="SUPFAM" id="SSF101908">
    <property type="entry name" value="Putative isomerase YbhE"/>
    <property type="match status" value="1"/>
</dbReference>
<dbReference type="InterPro" id="IPR045160">
    <property type="entry name" value="ATG16"/>
</dbReference>
<evidence type="ECO:0000313" key="3">
    <source>
        <dbReference type="EMBL" id="CAK9198593.1"/>
    </source>
</evidence>
<dbReference type="InterPro" id="IPR010714">
    <property type="entry name" value="Coatomer_asu_C"/>
</dbReference>
<feature type="region of interest" description="Disordered" evidence="1">
    <location>
        <begin position="1303"/>
        <end position="1375"/>
    </location>
</feature>
<feature type="compositionally biased region" description="Polar residues" evidence="1">
    <location>
        <begin position="1336"/>
        <end position="1357"/>
    </location>
</feature>
<feature type="domain" description="Coatomer alpha subunit C-terminal" evidence="2">
    <location>
        <begin position="1467"/>
        <end position="1622"/>
    </location>
</feature>
<name>A0ABP0TKQ3_9BRYO</name>
<dbReference type="Proteomes" id="UP001497512">
    <property type="component" value="Chromosome 12"/>
</dbReference>
<dbReference type="Gene3D" id="2.130.10.10">
    <property type="entry name" value="YVTN repeat-like/Quinoprotein amine dehydrogenase"/>
    <property type="match status" value="1"/>
</dbReference>
<feature type="region of interest" description="Disordered" evidence="1">
    <location>
        <begin position="1105"/>
        <end position="1129"/>
    </location>
</feature>
<protein>
    <recommendedName>
        <fullName evidence="2">Coatomer alpha subunit C-terminal domain-containing protein</fullName>
    </recommendedName>
</protein>
<dbReference type="InterPro" id="IPR001680">
    <property type="entry name" value="WD40_rpt"/>
</dbReference>
<feature type="region of interest" description="Disordered" evidence="1">
    <location>
        <begin position="1161"/>
        <end position="1182"/>
    </location>
</feature>
<evidence type="ECO:0000256" key="1">
    <source>
        <dbReference type="SAM" id="MobiDB-lite"/>
    </source>
</evidence>
<feature type="region of interest" description="Disordered" evidence="1">
    <location>
        <begin position="597"/>
        <end position="637"/>
    </location>
</feature>
<reference evidence="3" key="1">
    <citation type="submission" date="2024-02" db="EMBL/GenBank/DDBJ databases">
        <authorList>
            <consortium name="ELIXIR-Norway"/>
            <consortium name="Elixir Norway"/>
        </authorList>
    </citation>
    <scope>NUCLEOTIDE SEQUENCE</scope>
</reference>
<dbReference type="Pfam" id="PF06957">
    <property type="entry name" value="COPI_C"/>
    <property type="match status" value="1"/>
</dbReference>